<organism evidence="3 4">
    <name type="scientific">Extremus antarcticus</name>
    <dbReference type="NCBI Taxonomy" id="702011"/>
    <lineage>
        <taxon>Eukaryota</taxon>
        <taxon>Fungi</taxon>
        <taxon>Dikarya</taxon>
        <taxon>Ascomycota</taxon>
        <taxon>Pezizomycotina</taxon>
        <taxon>Dothideomycetes</taxon>
        <taxon>Dothideomycetidae</taxon>
        <taxon>Mycosphaerellales</taxon>
        <taxon>Extremaceae</taxon>
        <taxon>Extremus</taxon>
    </lineage>
</organism>
<name>A0AAJ0DN37_9PEZI</name>
<evidence type="ECO:0000256" key="1">
    <source>
        <dbReference type="SAM" id="MobiDB-lite"/>
    </source>
</evidence>
<feature type="region of interest" description="Disordered" evidence="1">
    <location>
        <begin position="322"/>
        <end position="386"/>
    </location>
</feature>
<gene>
    <name evidence="3" type="ORF">LTR09_005309</name>
</gene>
<keyword evidence="2" id="KW-0812">Transmembrane</keyword>
<keyword evidence="4" id="KW-1185">Reference proteome</keyword>
<feature type="transmembrane region" description="Helical" evidence="2">
    <location>
        <begin position="270"/>
        <end position="289"/>
    </location>
</feature>
<proteinExistence type="predicted"/>
<dbReference type="PANTHER" id="PTHR35184:SF1">
    <property type="entry name" value="INTEGRAL MEMBRANE PROTEIN"/>
    <property type="match status" value="1"/>
</dbReference>
<evidence type="ECO:0000256" key="2">
    <source>
        <dbReference type="SAM" id="Phobius"/>
    </source>
</evidence>
<feature type="compositionally biased region" description="Polar residues" evidence="1">
    <location>
        <begin position="324"/>
        <end position="334"/>
    </location>
</feature>
<evidence type="ECO:0000313" key="4">
    <source>
        <dbReference type="Proteomes" id="UP001271007"/>
    </source>
</evidence>
<reference evidence="3" key="1">
    <citation type="submission" date="2023-04" db="EMBL/GenBank/DDBJ databases">
        <title>Black Yeasts Isolated from many extreme environments.</title>
        <authorList>
            <person name="Coleine C."/>
            <person name="Stajich J.E."/>
            <person name="Selbmann L."/>
        </authorList>
    </citation>
    <scope>NUCLEOTIDE SEQUENCE</scope>
    <source>
        <strain evidence="3">CCFEE 5312</strain>
    </source>
</reference>
<dbReference type="Pfam" id="PF11309">
    <property type="entry name" value="DUF3112"/>
    <property type="match status" value="1"/>
</dbReference>
<feature type="transmembrane region" description="Helical" evidence="2">
    <location>
        <begin position="135"/>
        <end position="156"/>
    </location>
</feature>
<dbReference type="Proteomes" id="UP001271007">
    <property type="component" value="Unassembled WGS sequence"/>
</dbReference>
<protein>
    <submittedName>
        <fullName evidence="3">Uncharacterized protein</fullName>
    </submittedName>
</protein>
<keyword evidence="2" id="KW-0472">Membrane</keyword>
<feature type="transmembrane region" description="Helical" evidence="2">
    <location>
        <begin position="91"/>
        <end position="115"/>
    </location>
</feature>
<keyword evidence="2" id="KW-1133">Transmembrane helix</keyword>
<feature type="region of interest" description="Disordered" evidence="1">
    <location>
        <begin position="432"/>
        <end position="460"/>
    </location>
</feature>
<feature type="compositionally biased region" description="Polar residues" evidence="1">
    <location>
        <begin position="449"/>
        <end position="460"/>
    </location>
</feature>
<sequence length="460" mass="49898">MAANAIHHDGPPYAPRYQALGGVPTVLPDVPINIVFLVLFLAIGIGHGYIFHRNRVEGRKFLINIMVAAFCLTRVIATSLRMAWACQTTNVQLAIAASIFLYAGIILLYLANLFFAQRILRGQHPPFGWCKPVSIAFVATFVITGITIICLIAAVITSFYTRDPESLHAVRKLQQFGATMLAIVAILPLLIVAASSLARKHPHIRMTKTTDKFGSGSMRSKIAIVMGSSVLLSLGAWYRAGSILSNPVPIRTSTDLSRPAPTPGYLSKPAFYIFLFTIELSVCLLWLLVRVDNRFHIPDGAHGPFSYAGGFVFAGEPGNEKTRVSANMSAHQNFSRPTSTRSRPTSISPEAGAEGPISPLSHRSSWAGSLSSKASRDKQTRIENRVSWGGVSREDVRDATDEQGKVLRYQAFASSWTGGDTAADTGVEGVEREMGWDPESGKWAIRPITSGSPADSTSPE</sequence>
<feature type="transmembrane region" description="Helical" evidence="2">
    <location>
        <begin position="30"/>
        <end position="50"/>
    </location>
</feature>
<dbReference type="EMBL" id="JAWDJX010000015">
    <property type="protein sequence ID" value="KAK3053565.1"/>
    <property type="molecule type" value="Genomic_DNA"/>
</dbReference>
<feature type="compositionally biased region" description="Low complexity" evidence="1">
    <location>
        <begin position="335"/>
        <end position="349"/>
    </location>
</feature>
<evidence type="ECO:0000313" key="3">
    <source>
        <dbReference type="EMBL" id="KAK3053565.1"/>
    </source>
</evidence>
<feature type="transmembrane region" description="Helical" evidence="2">
    <location>
        <begin position="62"/>
        <end position="85"/>
    </location>
</feature>
<feature type="transmembrane region" description="Helical" evidence="2">
    <location>
        <begin position="222"/>
        <end position="240"/>
    </location>
</feature>
<dbReference type="InterPro" id="IPR021460">
    <property type="entry name" value="DUF3112"/>
</dbReference>
<feature type="compositionally biased region" description="Low complexity" evidence="1">
    <location>
        <begin position="364"/>
        <end position="373"/>
    </location>
</feature>
<feature type="transmembrane region" description="Helical" evidence="2">
    <location>
        <begin position="176"/>
        <end position="198"/>
    </location>
</feature>
<comment type="caution">
    <text evidence="3">The sequence shown here is derived from an EMBL/GenBank/DDBJ whole genome shotgun (WGS) entry which is preliminary data.</text>
</comment>
<feature type="compositionally biased region" description="Basic and acidic residues" evidence="1">
    <location>
        <begin position="374"/>
        <end position="384"/>
    </location>
</feature>
<dbReference type="PANTHER" id="PTHR35184">
    <property type="entry name" value="YALI0C10208P"/>
    <property type="match status" value="1"/>
</dbReference>
<accession>A0AAJ0DN37</accession>
<dbReference type="AlphaFoldDB" id="A0AAJ0DN37"/>